<dbReference type="RefSeq" id="WP_147040065.1">
    <property type="nucleotide sequence ID" value="NZ_BJUW01000013.1"/>
</dbReference>
<keyword evidence="2" id="KW-1185">Reference proteome</keyword>
<proteinExistence type="predicted"/>
<evidence type="ECO:0000313" key="1">
    <source>
        <dbReference type="EMBL" id="GEK87433.1"/>
    </source>
</evidence>
<protein>
    <recommendedName>
        <fullName evidence="3">SprT-like domain-containing protein</fullName>
    </recommendedName>
</protein>
<evidence type="ECO:0000313" key="2">
    <source>
        <dbReference type="Proteomes" id="UP000321225"/>
    </source>
</evidence>
<accession>A0A511AJC0</accession>
<dbReference type="Proteomes" id="UP000321225">
    <property type="component" value="Unassembled WGS sequence"/>
</dbReference>
<name>A0A511AJC0_9MICO</name>
<dbReference type="AlphaFoldDB" id="A0A511AJC0"/>
<dbReference type="EMBL" id="BJUW01000013">
    <property type="protein sequence ID" value="GEK87433.1"/>
    <property type="molecule type" value="Genomic_DNA"/>
</dbReference>
<dbReference type="OrthoDB" id="4234112at2"/>
<gene>
    <name evidence="1" type="ORF">MAE01_26090</name>
</gene>
<reference evidence="1 2" key="1">
    <citation type="submission" date="2019-07" db="EMBL/GenBank/DDBJ databases">
        <title>Whole genome shotgun sequence of Microbacterium aerolatum NBRC 103071.</title>
        <authorList>
            <person name="Hosoyama A."/>
            <person name="Uohara A."/>
            <person name="Ohji S."/>
            <person name="Ichikawa N."/>
        </authorList>
    </citation>
    <scope>NUCLEOTIDE SEQUENCE [LARGE SCALE GENOMIC DNA]</scope>
    <source>
        <strain evidence="1 2">NBRC 103071</strain>
    </source>
</reference>
<evidence type="ECO:0008006" key="3">
    <source>
        <dbReference type="Google" id="ProtNLM"/>
    </source>
</evidence>
<organism evidence="1 2">
    <name type="scientific">Microbacterium aerolatum</name>
    <dbReference type="NCBI Taxonomy" id="153731"/>
    <lineage>
        <taxon>Bacteria</taxon>
        <taxon>Bacillati</taxon>
        <taxon>Actinomycetota</taxon>
        <taxon>Actinomycetes</taxon>
        <taxon>Micrococcales</taxon>
        <taxon>Microbacteriaceae</taxon>
        <taxon>Microbacterium</taxon>
    </lineage>
</organism>
<comment type="caution">
    <text evidence="1">The sequence shown here is derived from an EMBL/GenBank/DDBJ whole genome shotgun (WGS) entry which is preliminary data.</text>
</comment>
<sequence length="210" mass="21563">MNGATVTAPLVAAIEAAWTAIQTTHDDVPEVVVTIGSGSSAKGLRLGHLAADRWVRGEDAVHELFVGGEGLARGGADVMGTLLHEAAHAAAQARGVQDTSRQGRYHNQKFKAIAESFGLVIEHDAKIGWSVTALPAGAAAHYAATISNLDAAITAHRRAELHGAEGGRKSNNNGAAAACGCGRKIRASLAVLDAGPIVCSLCGDEYTPEN</sequence>